<feature type="domain" description="Peptidase M1 membrane alanine aminopeptidase" evidence="3">
    <location>
        <begin position="287"/>
        <end position="498"/>
    </location>
</feature>
<feature type="compositionally biased region" description="Polar residues" evidence="2">
    <location>
        <begin position="249"/>
        <end position="259"/>
    </location>
</feature>
<feature type="domain" description="ERAP1-like C-terminal" evidence="4">
    <location>
        <begin position="580"/>
        <end position="903"/>
    </location>
</feature>
<dbReference type="GO" id="GO:0016020">
    <property type="term" value="C:membrane"/>
    <property type="evidence" value="ECO:0007669"/>
    <property type="project" value="TreeGrafter"/>
</dbReference>
<evidence type="ECO:0000259" key="4">
    <source>
        <dbReference type="Pfam" id="PF11838"/>
    </source>
</evidence>
<evidence type="ECO:0000259" key="5">
    <source>
        <dbReference type="Pfam" id="PF17900"/>
    </source>
</evidence>
<dbReference type="FunFam" id="1.10.390.10:FF:000004">
    <property type="entry name" value="Aminopeptidase N"/>
    <property type="match status" value="1"/>
</dbReference>
<proteinExistence type="inferred from homology"/>
<dbReference type="InterPro" id="IPR014782">
    <property type="entry name" value="Peptidase_M1_dom"/>
</dbReference>
<dbReference type="NCBIfam" id="TIGR02412">
    <property type="entry name" value="pepN_strep_liv"/>
    <property type="match status" value="1"/>
</dbReference>
<dbReference type="InterPro" id="IPR027268">
    <property type="entry name" value="Peptidase_M4/M1_CTD_sf"/>
</dbReference>
<dbReference type="SUPFAM" id="SSF63737">
    <property type="entry name" value="Leukotriene A4 hydrolase N-terminal domain"/>
    <property type="match status" value="1"/>
</dbReference>
<dbReference type="InterPro" id="IPR024571">
    <property type="entry name" value="ERAP1-like_C_dom"/>
</dbReference>
<gene>
    <name evidence="6" type="primary">pepN</name>
    <name evidence="6" type="ORF">DI525_09040</name>
</gene>
<dbReference type="Pfam" id="PF17900">
    <property type="entry name" value="Peptidase_M1_N"/>
    <property type="match status" value="1"/>
</dbReference>
<dbReference type="GO" id="GO:0043171">
    <property type="term" value="P:peptide catabolic process"/>
    <property type="evidence" value="ECO:0007669"/>
    <property type="project" value="TreeGrafter"/>
</dbReference>
<dbReference type="PANTHER" id="PTHR11533:SF174">
    <property type="entry name" value="PUROMYCIN-SENSITIVE AMINOPEPTIDASE-RELATED"/>
    <property type="match status" value="1"/>
</dbReference>
<dbReference type="GO" id="GO:0008270">
    <property type="term" value="F:zinc ion binding"/>
    <property type="evidence" value="ECO:0007669"/>
    <property type="project" value="InterPro"/>
</dbReference>
<reference evidence="6 7" key="1">
    <citation type="submission" date="2017-08" db="EMBL/GenBank/DDBJ databases">
        <title>Infants hospitalized years apart are colonized by the same room-sourced microbial strains.</title>
        <authorList>
            <person name="Brooks B."/>
            <person name="Olm M.R."/>
            <person name="Firek B.A."/>
            <person name="Baker R."/>
            <person name="Thomas B.C."/>
            <person name="Morowitz M.J."/>
            <person name="Banfield J.F."/>
        </authorList>
    </citation>
    <scope>NUCLEOTIDE SEQUENCE [LARGE SCALE GENOMIC DNA]</scope>
    <source>
        <strain evidence="6">S2_003_000_R1_3</strain>
    </source>
</reference>
<dbReference type="AlphaFoldDB" id="A0A2W5SW33"/>
<dbReference type="InterPro" id="IPR012778">
    <property type="entry name" value="Pept_M1_aminopeptidase"/>
</dbReference>
<dbReference type="EMBL" id="QFRA01000029">
    <property type="protein sequence ID" value="PZR03746.1"/>
    <property type="molecule type" value="Genomic_DNA"/>
</dbReference>
<dbReference type="RefSeq" id="WP_303735385.1">
    <property type="nucleotide sequence ID" value="NZ_CAKZHK010000007.1"/>
</dbReference>
<dbReference type="GO" id="GO:0005737">
    <property type="term" value="C:cytoplasm"/>
    <property type="evidence" value="ECO:0007669"/>
    <property type="project" value="TreeGrafter"/>
</dbReference>
<dbReference type="PANTHER" id="PTHR11533">
    <property type="entry name" value="PROTEASE M1 ZINC METALLOPROTEASE"/>
    <property type="match status" value="1"/>
</dbReference>
<dbReference type="Gene3D" id="2.60.40.1730">
    <property type="entry name" value="tricorn interacting facor f3 domain"/>
    <property type="match status" value="1"/>
</dbReference>
<dbReference type="GO" id="GO:0070006">
    <property type="term" value="F:metalloaminopeptidase activity"/>
    <property type="evidence" value="ECO:0007669"/>
    <property type="project" value="TreeGrafter"/>
</dbReference>
<evidence type="ECO:0000256" key="2">
    <source>
        <dbReference type="SAM" id="MobiDB-lite"/>
    </source>
</evidence>
<keyword evidence="6" id="KW-0031">Aminopeptidase</keyword>
<organism evidence="6 7">
    <name type="scientific">Corynebacterium kroppenstedtii</name>
    <dbReference type="NCBI Taxonomy" id="161879"/>
    <lineage>
        <taxon>Bacteria</taxon>
        <taxon>Bacillati</taxon>
        <taxon>Actinomycetota</taxon>
        <taxon>Actinomycetes</taxon>
        <taxon>Mycobacteriales</taxon>
        <taxon>Corynebacteriaceae</taxon>
        <taxon>Corynebacterium</taxon>
    </lineage>
</organism>
<dbReference type="Pfam" id="PF01433">
    <property type="entry name" value="Peptidase_M1"/>
    <property type="match status" value="1"/>
</dbReference>
<comment type="caution">
    <text evidence="6">The sequence shown here is derived from an EMBL/GenBank/DDBJ whole genome shotgun (WGS) entry which is preliminary data.</text>
</comment>
<evidence type="ECO:0000313" key="6">
    <source>
        <dbReference type="EMBL" id="PZR03746.1"/>
    </source>
</evidence>
<dbReference type="GO" id="GO:0006508">
    <property type="term" value="P:proteolysis"/>
    <property type="evidence" value="ECO:0007669"/>
    <property type="project" value="InterPro"/>
</dbReference>
<dbReference type="Proteomes" id="UP000249432">
    <property type="component" value="Unassembled WGS sequence"/>
</dbReference>
<sequence>MSSTNLTWQEAKDRAALIRVDRYSIILDLTDGHGLPGEKTFTSKTTVWFHTRDGVSEGDLEQGTFLDLRASRVTSVQLNGTDVTTDAIRYSDNQYDEESGIQLPNLEPGENRVTVCAECRYSTSGEGLHRFVDPSDNAVYLYTQFETADAKRVFACLDQPDLKATYRVQVITPDSWRLITNGPVSTTVTSPRAGILTTDGENSQTTVAIHEAEVDYPLSTYLIAFMAGPYTEATDVWRGTITPHPEASGESTETSDDSASQEVEIPLGLYCRRALAEHLDSEELFKETKQGFDFYAKHFGIPYPFKKYDQVFCPEYNMGAMENAGAVTIREDYVFRSATTRYLYERRNNTILHEMAHMWFGDLVTMKWWNDLWLNESFATWSSAQAQTEVSEFTTAWVTFAHVEKAWAYAQDQLSSTHPISTDASDIETVDQNFDGITYAKGASVLKQLAAYVGLDEFFAGVRLHFQRHQYDNATFDDLLGALEESSGRDLSQWADQWLKTTGVNALSVDTQVKDGVYTSVAVKQSGAQPGEGEHRDHRIGVGVYSLKDGDVVRTAHTELDIHGESTEVPEFIGTPAGDLILPNDGDLTYALIDLDDASNEFVLNHLPAIKDPMARALCWSAEWERLRAGRLRARDFIALVERGLPHEAETAVVQQLVRQVVSAARNYADPTWLADEGWDAVAHALVSTARAADPGSDTQLAAVKELPNVEPTAETVAIARAIVDAVPETVELNGLSIDTDMTWLAIKMLATSSGSHGVSEKEVTKLIDETSANDRSSLGEQAAIVARALVPTADNKSRVWGDIMSEDASTLSNRQLLSNVAGFRTAGSDELLAGYRDRYFDEALGVWENLNGEMALRVLAGMYPSWDTSDEAIARAEKLVADEELPAGFRRLIAEGKDNQRRFATAREHDRS</sequence>
<feature type="domain" description="Aminopeptidase N-like N-terminal" evidence="5">
    <location>
        <begin position="72"/>
        <end position="189"/>
    </location>
</feature>
<dbReference type="InterPro" id="IPR042097">
    <property type="entry name" value="Aminopeptidase_N-like_N_sf"/>
</dbReference>
<protein>
    <submittedName>
        <fullName evidence="6">Aminopeptidase N</fullName>
    </submittedName>
</protein>
<feature type="region of interest" description="Disordered" evidence="2">
    <location>
        <begin position="240"/>
        <end position="259"/>
    </location>
</feature>
<evidence type="ECO:0000313" key="7">
    <source>
        <dbReference type="Proteomes" id="UP000249432"/>
    </source>
</evidence>
<dbReference type="Pfam" id="PF11838">
    <property type="entry name" value="ERAP1_C"/>
    <property type="match status" value="1"/>
</dbReference>
<evidence type="ECO:0000256" key="1">
    <source>
        <dbReference type="ARBA" id="ARBA00010136"/>
    </source>
</evidence>
<dbReference type="SUPFAM" id="SSF55486">
    <property type="entry name" value="Metalloproteases ('zincins'), catalytic domain"/>
    <property type="match status" value="1"/>
</dbReference>
<dbReference type="GO" id="GO:0005615">
    <property type="term" value="C:extracellular space"/>
    <property type="evidence" value="ECO:0007669"/>
    <property type="project" value="TreeGrafter"/>
</dbReference>
<keyword evidence="6" id="KW-0645">Protease</keyword>
<comment type="similarity">
    <text evidence="1">Belongs to the peptidase M1 family.</text>
</comment>
<dbReference type="CDD" id="cd09602">
    <property type="entry name" value="M1_APN"/>
    <property type="match status" value="1"/>
</dbReference>
<keyword evidence="6" id="KW-0378">Hydrolase</keyword>
<dbReference type="GO" id="GO:0042277">
    <property type="term" value="F:peptide binding"/>
    <property type="evidence" value="ECO:0007669"/>
    <property type="project" value="TreeGrafter"/>
</dbReference>
<dbReference type="Gene3D" id="1.10.390.10">
    <property type="entry name" value="Neutral Protease Domain 2"/>
    <property type="match status" value="1"/>
</dbReference>
<evidence type="ECO:0000259" key="3">
    <source>
        <dbReference type="Pfam" id="PF01433"/>
    </source>
</evidence>
<dbReference type="InterPro" id="IPR050344">
    <property type="entry name" value="Peptidase_M1_aminopeptidases"/>
</dbReference>
<dbReference type="InterPro" id="IPR045357">
    <property type="entry name" value="Aminopeptidase_N-like_N"/>
</dbReference>
<accession>A0A2W5SW33</accession>
<name>A0A2W5SW33_9CORY</name>